<protein>
    <submittedName>
        <fullName evidence="2">(Mediterranean fruit fly) hypothetical protein</fullName>
    </submittedName>
</protein>
<name>A0A811UGN3_CERCA</name>
<keyword evidence="3" id="KW-1185">Reference proteome</keyword>
<organism evidence="2 3">
    <name type="scientific">Ceratitis capitata</name>
    <name type="common">Mediterranean fruit fly</name>
    <name type="synonym">Tephritis capitata</name>
    <dbReference type="NCBI Taxonomy" id="7213"/>
    <lineage>
        <taxon>Eukaryota</taxon>
        <taxon>Metazoa</taxon>
        <taxon>Ecdysozoa</taxon>
        <taxon>Arthropoda</taxon>
        <taxon>Hexapoda</taxon>
        <taxon>Insecta</taxon>
        <taxon>Pterygota</taxon>
        <taxon>Neoptera</taxon>
        <taxon>Endopterygota</taxon>
        <taxon>Diptera</taxon>
        <taxon>Brachycera</taxon>
        <taxon>Muscomorpha</taxon>
        <taxon>Tephritoidea</taxon>
        <taxon>Tephritidae</taxon>
        <taxon>Ceratitis</taxon>
        <taxon>Ceratitis</taxon>
    </lineage>
</organism>
<dbReference type="Proteomes" id="UP000606786">
    <property type="component" value="Unassembled WGS sequence"/>
</dbReference>
<proteinExistence type="predicted"/>
<sequence length="101" mass="12476">MYKCEFLHKKNKTKNTMIFTYFIVKHNFRSSFSYFFFIWRQKKLQVYFTKISSNKTCENWVKYLHIHIYTYTHTCSDKNHCGGGNNTTKRRVKRKQTRQQN</sequence>
<feature type="region of interest" description="Disordered" evidence="1">
    <location>
        <begin position="79"/>
        <end position="101"/>
    </location>
</feature>
<accession>A0A811UGN3</accession>
<evidence type="ECO:0000256" key="1">
    <source>
        <dbReference type="SAM" id="MobiDB-lite"/>
    </source>
</evidence>
<evidence type="ECO:0000313" key="3">
    <source>
        <dbReference type="Proteomes" id="UP000606786"/>
    </source>
</evidence>
<reference evidence="2" key="1">
    <citation type="submission" date="2020-11" db="EMBL/GenBank/DDBJ databases">
        <authorList>
            <person name="Whitehead M."/>
        </authorList>
    </citation>
    <scope>NUCLEOTIDE SEQUENCE</scope>
    <source>
        <strain evidence="2">EGII</strain>
    </source>
</reference>
<evidence type="ECO:0000313" key="2">
    <source>
        <dbReference type="EMBL" id="CAD6996755.1"/>
    </source>
</evidence>
<dbReference type="AlphaFoldDB" id="A0A811UGN3"/>
<dbReference type="EMBL" id="CAJHJT010000012">
    <property type="protein sequence ID" value="CAD6996755.1"/>
    <property type="molecule type" value="Genomic_DNA"/>
</dbReference>
<feature type="compositionally biased region" description="Basic residues" evidence="1">
    <location>
        <begin position="88"/>
        <end position="101"/>
    </location>
</feature>
<gene>
    <name evidence="2" type="ORF">CCAP1982_LOCUS5434</name>
</gene>
<comment type="caution">
    <text evidence="2">The sequence shown here is derived from an EMBL/GenBank/DDBJ whole genome shotgun (WGS) entry which is preliminary data.</text>
</comment>